<evidence type="ECO:0000256" key="1">
    <source>
        <dbReference type="SAM" id="MobiDB-lite"/>
    </source>
</evidence>
<dbReference type="AlphaFoldDB" id="A0A409VTK6"/>
<evidence type="ECO:0000313" key="3">
    <source>
        <dbReference type="Proteomes" id="UP000284842"/>
    </source>
</evidence>
<protein>
    <submittedName>
        <fullName evidence="2">Uncharacterized protein</fullName>
    </submittedName>
</protein>
<accession>A0A409VTK6</accession>
<keyword evidence="3" id="KW-1185">Reference proteome</keyword>
<dbReference type="InParanoid" id="A0A409VTK6"/>
<reference evidence="2 3" key="1">
    <citation type="journal article" date="2018" name="Evol. Lett.">
        <title>Horizontal gene cluster transfer increased hallucinogenic mushroom diversity.</title>
        <authorList>
            <person name="Reynolds H.T."/>
            <person name="Vijayakumar V."/>
            <person name="Gluck-Thaler E."/>
            <person name="Korotkin H.B."/>
            <person name="Matheny P.B."/>
            <person name="Slot J.C."/>
        </authorList>
    </citation>
    <scope>NUCLEOTIDE SEQUENCE [LARGE SCALE GENOMIC DNA]</scope>
    <source>
        <strain evidence="2 3">2629</strain>
    </source>
</reference>
<gene>
    <name evidence="2" type="ORF">CVT24_001367</name>
</gene>
<organism evidence="2 3">
    <name type="scientific">Panaeolus cyanescens</name>
    <dbReference type="NCBI Taxonomy" id="181874"/>
    <lineage>
        <taxon>Eukaryota</taxon>
        <taxon>Fungi</taxon>
        <taxon>Dikarya</taxon>
        <taxon>Basidiomycota</taxon>
        <taxon>Agaricomycotina</taxon>
        <taxon>Agaricomycetes</taxon>
        <taxon>Agaricomycetidae</taxon>
        <taxon>Agaricales</taxon>
        <taxon>Agaricineae</taxon>
        <taxon>Galeropsidaceae</taxon>
        <taxon>Panaeolus</taxon>
    </lineage>
</organism>
<dbReference type="EMBL" id="NHTK01005980">
    <property type="protein sequence ID" value="PPQ69611.1"/>
    <property type="molecule type" value="Genomic_DNA"/>
</dbReference>
<dbReference type="OrthoDB" id="270318at2759"/>
<dbReference type="STRING" id="181874.A0A409VTK6"/>
<proteinExistence type="predicted"/>
<feature type="region of interest" description="Disordered" evidence="1">
    <location>
        <begin position="623"/>
        <end position="658"/>
    </location>
</feature>
<sequence>MDRLCDEILQLIFYELPDPSPLTIVSRRFYAFSQDPYVRATYFLMHYGSAEALFYALGRGKVLTERVLDGEDDGSVFVTFLKENRIPSQMKTITWEEIKVLMEEYHFIPFSSKDPIMPQFPLALAIEPRLLPYAVANGFSMDYKYRDFIFRKMFERPSSSVEMTADDIVANVKELCKLDPAMFVSRTVAAEVCMEAKFNDVGYSALKKLDKSGQLRFELGNLVEDLLKTFLTTRSICTLPTGDILIHLFSDFPTADVTVRLVMLVVIFLSADSLSTPIPTIRTKLESLGLAPLTKRDAYNILINPFVERYGSLLQYMRQEAGSKSDGSRGMCEDEIMQLLAKVATKCLEIACKGKILKKIVDDFPVLKDQIGKNVLEMHQLHIDDVPSWNDDAHMQIEFFGTKLSRDFSRVGLGLVHTRESLMPEPGSSQEIDSNDSKASALRRDDLQGIVSGGSSRADGNLDVDLGPISQESLTAMIRHDETTPVRSRRRMLYLDRPFDSSSRQRFPHDTLPVGRWIKSQYGPRSSITAVFMTHAIINNNSNILHHYLVNTDGSSSNPRWNRVPITLKHFQILAQLGHTPNFYLWHDIEVGAEFYMDESDYIDKQDPAHALLADKAVKVETEANTNLRTPTPSASRKRPRRSAAHTVQSYAVPDSDDEAIAAEEPLMKDDDQESKPRSETNLQLWIKHLGQLLKVEMRKYSEHKKRLEKQKINDVELKIRVPKNDFVKSLTTNLRSLRKLEEDQRSRDHAFESAMVEYSDEDDDEYVSRQFKRRRNLHT</sequence>
<name>A0A409VTK6_9AGAR</name>
<feature type="region of interest" description="Disordered" evidence="1">
    <location>
        <begin position="421"/>
        <end position="440"/>
    </location>
</feature>
<evidence type="ECO:0000313" key="2">
    <source>
        <dbReference type="EMBL" id="PPQ69611.1"/>
    </source>
</evidence>
<dbReference type="Proteomes" id="UP000284842">
    <property type="component" value="Unassembled WGS sequence"/>
</dbReference>
<comment type="caution">
    <text evidence="2">The sequence shown here is derived from an EMBL/GenBank/DDBJ whole genome shotgun (WGS) entry which is preliminary data.</text>
</comment>